<reference evidence="2" key="2">
    <citation type="submission" date="2022-06" db="EMBL/GenBank/DDBJ databases">
        <title>Draft genome sequence of Burkholderia glumae strain GR20004 isolated from rice panicle showing bacterial panicle blight.</title>
        <authorList>
            <person name="Choi S.Y."/>
            <person name="Lee Y.H."/>
        </authorList>
    </citation>
    <scope>NUCLEOTIDE SEQUENCE</scope>
    <source>
        <strain evidence="2">GR20004</strain>
    </source>
</reference>
<dbReference type="Proteomes" id="UP001056386">
    <property type="component" value="Chromosome 2"/>
</dbReference>
<proteinExistence type="predicted"/>
<evidence type="ECO:0000313" key="2">
    <source>
        <dbReference type="EMBL" id="USS42514.1"/>
    </source>
</evidence>
<protein>
    <submittedName>
        <fullName evidence="1">Uncharacterized protein</fullName>
    </submittedName>
</protein>
<evidence type="ECO:0000313" key="1">
    <source>
        <dbReference type="EMBL" id="QPQ89354.1"/>
    </source>
</evidence>
<dbReference type="EMBL" id="CP065600">
    <property type="protein sequence ID" value="QPQ89354.1"/>
    <property type="molecule type" value="Genomic_DNA"/>
</dbReference>
<dbReference type="Proteomes" id="UP000594892">
    <property type="component" value="Chromosome 1"/>
</dbReference>
<dbReference type="AlphaFoldDB" id="A0AAP9XWN9"/>
<sequence>MLKIMIWNCRRALRTAICAFHGAGCRWRVAPAHDSETKMRRRGQGEIHLIAGRRRVQGFSREKNLKIDFGRRRPSERMAGIFDGDGGSPA</sequence>
<keyword evidence="4" id="KW-1185">Reference proteome</keyword>
<dbReference type="RefSeq" id="WP_124837246.1">
    <property type="nucleotide sequence ID" value="NZ_CP021075.1"/>
</dbReference>
<evidence type="ECO:0000313" key="3">
    <source>
        <dbReference type="Proteomes" id="UP000594892"/>
    </source>
</evidence>
<gene>
    <name evidence="1" type="ORF">I6H06_06765</name>
    <name evidence="2" type="ORF">NFI99_09955</name>
</gene>
<accession>A0AAP9XWN9</accession>
<organism evidence="1 3">
    <name type="scientific">Burkholderia glumae</name>
    <name type="common">Pseudomonas glumae</name>
    <dbReference type="NCBI Taxonomy" id="337"/>
    <lineage>
        <taxon>Bacteria</taxon>
        <taxon>Pseudomonadati</taxon>
        <taxon>Pseudomonadota</taxon>
        <taxon>Betaproteobacteria</taxon>
        <taxon>Burkholderiales</taxon>
        <taxon>Burkholderiaceae</taxon>
        <taxon>Burkholderia</taxon>
    </lineage>
</organism>
<name>A0AAP9XWN9_BURGL</name>
<dbReference type="GeneID" id="45698998"/>
<dbReference type="EMBL" id="CP099583">
    <property type="protein sequence ID" value="USS42514.1"/>
    <property type="molecule type" value="Genomic_DNA"/>
</dbReference>
<reference evidence="1 3" key="1">
    <citation type="submission" date="2020-12" db="EMBL/GenBank/DDBJ databases">
        <title>FDA dAtabase for Regulatory Grade micrObial Sequences (FDA-ARGOS): Supporting development and validation of Infectious Disease Dx tests.</title>
        <authorList>
            <person name="Minogue T."/>
            <person name="Wolcott M."/>
            <person name="Wasieloski L."/>
            <person name="Aguilar W."/>
            <person name="Moore D."/>
            <person name="Jaissle J."/>
            <person name="Tallon L."/>
            <person name="Sadzewicz L."/>
            <person name="Zhao X."/>
            <person name="Boylan J."/>
            <person name="Ott S."/>
            <person name="Bowen H."/>
            <person name="Vavikolanu K."/>
            <person name="Mehta A."/>
            <person name="Aluvathingal J."/>
            <person name="Nadendla S."/>
            <person name="Yan Y."/>
            <person name="Sichtig H."/>
        </authorList>
    </citation>
    <scope>NUCLEOTIDE SEQUENCE [LARGE SCALE GENOMIC DNA]</scope>
    <source>
        <strain evidence="1 3">FDAARGOS_949</strain>
    </source>
</reference>
<evidence type="ECO:0000313" key="4">
    <source>
        <dbReference type="Proteomes" id="UP001056386"/>
    </source>
</evidence>